<keyword evidence="3" id="KW-0238">DNA-binding</keyword>
<evidence type="ECO:0000256" key="1">
    <source>
        <dbReference type="ARBA" id="ARBA00022670"/>
    </source>
</evidence>
<dbReference type="SMART" id="SM00343">
    <property type="entry name" value="ZnF_C2HC"/>
    <property type="match status" value="1"/>
</dbReference>
<dbReference type="SUPFAM" id="SSF57756">
    <property type="entry name" value="Retrovirus zinc finger-like domains"/>
    <property type="match status" value="1"/>
</dbReference>
<dbReference type="Pfam" id="PF00098">
    <property type="entry name" value="zf-CCHC"/>
    <property type="match status" value="1"/>
</dbReference>
<dbReference type="InterPro" id="IPR041577">
    <property type="entry name" value="RT_RNaseH_2"/>
</dbReference>
<evidence type="ECO:0000256" key="4">
    <source>
        <dbReference type="PROSITE-ProRule" id="PRU00047"/>
    </source>
</evidence>
<dbReference type="InterPro" id="IPR001878">
    <property type="entry name" value="Znf_CCHC"/>
</dbReference>
<dbReference type="Pfam" id="PF17919">
    <property type="entry name" value="RT_RNaseH_2"/>
    <property type="match status" value="1"/>
</dbReference>
<feature type="compositionally biased region" description="Basic and acidic residues" evidence="6">
    <location>
        <begin position="140"/>
        <end position="159"/>
    </location>
</feature>
<reference evidence="8" key="1">
    <citation type="journal article" date="2019" name="Sci. Rep.">
        <title>Draft genome of Tanacetum cinerariifolium, the natural source of mosquito coil.</title>
        <authorList>
            <person name="Yamashiro T."/>
            <person name="Shiraishi A."/>
            <person name="Satake H."/>
            <person name="Nakayama K."/>
        </authorList>
    </citation>
    <scope>NUCLEOTIDE SEQUENCE</scope>
</reference>
<dbReference type="Gene3D" id="3.30.70.270">
    <property type="match status" value="1"/>
</dbReference>
<protein>
    <recommendedName>
        <fullName evidence="7">CCHC-type domain-containing protein</fullName>
    </recommendedName>
</protein>
<dbReference type="EMBL" id="BKCJ010030240">
    <property type="protein sequence ID" value="GEV66121.1"/>
    <property type="molecule type" value="Genomic_DNA"/>
</dbReference>
<name>A0A699GNS8_TANCI</name>
<dbReference type="GO" id="GO:0003677">
    <property type="term" value="F:DNA binding"/>
    <property type="evidence" value="ECO:0007669"/>
    <property type="project" value="UniProtKB-KW"/>
</dbReference>
<dbReference type="InterPro" id="IPR036875">
    <property type="entry name" value="Znf_CCHC_sf"/>
</dbReference>
<comment type="caution">
    <text evidence="8">The sequence shown here is derived from an EMBL/GenBank/DDBJ whole genome shotgun (WGS) entry which is preliminary data.</text>
</comment>
<dbReference type="InterPro" id="IPR043128">
    <property type="entry name" value="Rev_trsase/Diguanyl_cyclase"/>
</dbReference>
<dbReference type="InterPro" id="IPR043502">
    <property type="entry name" value="DNA/RNA_pol_sf"/>
</dbReference>
<dbReference type="InterPro" id="IPR056924">
    <property type="entry name" value="SH3_Tf2-1"/>
</dbReference>
<keyword evidence="4" id="KW-0479">Metal-binding</keyword>
<dbReference type="SUPFAM" id="SSF50630">
    <property type="entry name" value="Acid proteases"/>
    <property type="match status" value="1"/>
</dbReference>
<dbReference type="InterPro" id="IPR036397">
    <property type="entry name" value="RNaseH_sf"/>
</dbReference>
<dbReference type="Pfam" id="PF24626">
    <property type="entry name" value="SH3_Tf2-1"/>
    <property type="match status" value="1"/>
</dbReference>
<dbReference type="CDD" id="cd01647">
    <property type="entry name" value="RT_LTR"/>
    <property type="match status" value="1"/>
</dbReference>
<keyword evidence="5" id="KW-0175">Coiled coil</keyword>
<dbReference type="PANTHER" id="PTHR15503">
    <property type="entry name" value="LDOC1 RELATED"/>
    <property type="match status" value="1"/>
</dbReference>
<dbReference type="InterPro" id="IPR021109">
    <property type="entry name" value="Peptidase_aspartic_dom_sf"/>
</dbReference>
<evidence type="ECO:0000256" key="5">
    <source>
        <dbReference type="SAM" id="Coils"/>
    </source>
</evidence>
<dbReference type="GO" id="GO:0006508">
    <property type="term" value="P:proteolysis"/>
    <property type="evidence" value="ECO:0007669"/>
    <property type="project" value="UniProtKB-KW"/>
</dbReference>
<dbReference type="Pfam" id="PF08284">
    <property type="entry name" value="RVP_2"/>
    <property type="match status" value="1"/>
</dbReference>
<feature type="region of interest" description="Disordered" evidence="6">
    <location>
        <begin position="140"/>
        <end position="183"/>
    </location>
</feature>
<dbReference type="Gene3D" id="3.10.10.10">
    <property type="entry name" value="HIV Type 1 Reverse Transcriptase, subunit A, domain 1"/>
    <property type="match status" value="1"/>
</dbReference>
<dbReference type="PROSITE" id="PS50158">
    <property type="entry name" value="ZF_CCHC"/>
    <property type="match status" value="1"/>
</dbReference>
<keyword evidence="4" id="KW-0863">Zinc-finger</keyword>
<dbReference type="PANTHER" id="PTHR15503:SF45">
    <property type="entry name" value="RNA-DIRECTED DNA POLYMERASE HOMOLOG"/>
    <property type="match status" value="1"/>
</dbReference>
<dbReference type="InterPro" id="IPR012337">
    <property type="entry name" value="RNaseH-like_sf"/>
</dbReference>
<dbReference type="GO" id="GO:0008270">
    <property type="term" value="F:zinc ion binding"/>
    <property type="evidence" value="ECO:0007669"/>
    <property type="project" value="UniProtKB-KW"/>
</dbReference>
<keyword evidence="2" id="KW-0378">Hydrolase</keyword>
<gene>
    <name evidence="8" type="ORF">Tci_138098</name>
</gene>
<feature type="coiled-coil region" evidence="5">
    <location>
        <begin position="849"/>
        <end position="876"/>
    </location>
</feature>
<evidence type="ECO:0000256" key="6">
    <source>
        <dbReference type="SAM" id="MobiDB-lite"/>
    </source>
</evidence>
<feature type="compositionally biased region" description="Polar residues" evidence="6">
    <location>
        <begin position="160"/>
        <end position="181"/>
    </location>
</feature>
<feature type="compositionally biased region" description="Basic and acidic residues" evidence="6">
    <location>
        <begin position="27"/>
        <end position="36"/>
    </location>
</feature>
<keyword evidence="2" id="KW-0064">Aspartyl protease</keyword>
<dbReference type="SUPFAM" id="SSF53098">
    <property type="entry name" value="Ribonuclease H-like"/>
    <property type="match status" value="1"/>
</dbReference>
<dbReference type="CDD" id="cd00303">
    <property type="entry name" value="retropepsin_like"/>
    <property type="match status" value="2"/>
</dbReference>
<feature type="compositionally biased region" description="Low complexity" evidence="6">
    <location>
        <begin position="7"/>
        <end position="21"/>
    </location>
</feature>
<dbReference type="SUPFAM" id="SSF56672">
    <property type="entry name" value="DNA/RNA polymerases"/>
    <property type="match status" value="1"/>
</dbReference>
<dbReference type="GO" id="GO:0004190">
    <property type="term" value="F:aspartic-type endopeptidase activity"/>
    <property type="evidence" value="ECO:0007669"/>
    <property type="project" value="UniProtKB-KW"/>
</dbReference>
<evidence type="ECO:0000256" key="2">
    <source>
        <dbReference type="ARBA" id="ARBA00022750"/>
    </source>
</evidence>
<sequence length="1417" mass="161170">MTRRAGRPAAAPRVGGTSGRVSRGGRRVREPERRNVEPNGKPKGQGNDQGVKVNGGLDGVPDLFTIIAQQLQNLPPTILAQEDFKTLTQEELCPSNEMHKLETELWNNVIVKAVHVAYTDRFYELARLVPHLVTLESKRIERGNGGEPSKDRNVRDGNKRNSTGNAFATTTNPVGRENTGNFAKDYRVVPKNVNPVNARNPAAARGVCYKCGSIGHYKSACPRLNRAQGLGGNQEARQDPNIVTGMFTLNDHYATTLFDSGAEYSFVSTTFIPLLGIEPNDLGFSYEIEIASGQLEKIDKVIKGCKLEIEGYAFDINLIPFGSMSFDVIMGMDWLSNHKAGIICHEKVVKIPLLDGKVLRVLEERPKEKARHLMSAKKHKQEELVVVRDFLQVFLNDLSGLPPIREIEFRIDLFPGAIPVMKSPYRLAPYEMEELSGQLKELQDKELNNLTIKNCYSLLRIDDLFDQLQGSQYFSKIDLRSGYHQLRVHEDGIPKTAFKTRYGHFEFTIIPFELLKKEKLYAKFSKCEFWLREVQFLGHVVNGDGIHVDPSKIKAENAFQTLKDKLCNAPVLALPDGSEDFVVYCDASGLGLGCVLMQRGKKEASNESAGLQRGQDEMIEHRSDGALYYLYRIWVPLKGYVRTLIIDEAYKSKYFIHPGADKMYYDLRDRLSGLLQQPEIPEWKWERITMDFVTKLPRTGSGHDTIWVIMNRLTKSAYFLPMREDYKMDRLARLYLNKIVTRHGVVRFGKKGKLEPTFFGPFEIIDKVGPVAHRLDLPEEFDGVHDTFHVSNLKKCLADPTLQILDSRGAIPSKTIADAKVAIQEMAEYSQKWHNGTSRSRSTKTSDGLAAIQVQLNNLGREIKKVNEKVYAAQVECKQCKGPYYTKDCPLKKEGKTLEKAYYAQIGGPFQGGGYRAATLGFYQRNNTNPSYQEQRQSMEDTLSKLMSDSTKRHEENFNLIKEIQALTDAAIRNQRASIKTLDIQIGKMSKVLQERGFRSLPSSTEVNPRDQVKSISTTIKADSCPIRCIGSSQYVVSTGQNRASVNVMPLSTYLNLGLDELAHTKLIIELADRAVKYPKGIAENVLVGIGKFVFPVDFITLDMPEDIKVPLILERLFLSTAHAKIYVYKRKITLRVKEERIVFTSVKPASSLIKRVFMLSLGERMELDLEARLIGETLVLNRSLDPFFEDYIELNDLNEPFKLRRNQGDDLIPTIEEGEVIEEFKTRNDQLDAKIDDYPSYYDYDKKIHTDCAHNLKFLCMIGFEFTHAKFFLLFYVNVMSKKFHNSIMKDKMVYKGNNVIGDLLNVHIFVGTFSVVTDFTVLEDMDAYRDEGMGDVILGEPFLREVGIKTRRFKGMITFYVGADEVTYHMVRSHPRFIHRTNKKCNKIPSLLKEEKKIRRMEFRIHTKRSRGSTK</sequence>
<keyword evidence="4" id="KW-0862">Zinc</keyword>
<evidence type="ECO:0000259" key="7">
    <source>
        <dbReference type="PROSITE" id="PS50158"/>
    </source>
</evidence>
<evidence type="ECO:0000313" key="8">
    <source>
        <dbReference type="EMBL" id="GEV66121.1"/>
    </source>
</evidence>
<dbReference type="InterPro" id="IPR032567">
    <property type="entry name" value="RTL1-rel"/>
</dbReference>
<dbReference type="Gene3D" id="3.30.420.10">
    <property type="entry name" value="Ribonuclease H-like superfamily/Ribonuclease H"/>
    <property type="match status" value="1"/>
</dbReference>
<feature type="domain" description="CCHC-type" evidence="7">
    <location>
        <begin position="208"/>
        <end position="223"/>
    </location>
</feature>
<evidence type="ECO:0000256" key="3">
    <source>
        <dbReference type="ARBA" id="ARBA00023125"/>
    </source>
</evidence>
<dbReference type="Gene3D" id="2.40.70.10">
    <property type="entry name" value="Acid Proteases"/>
    <property type="match status" value="2"/>
</dbReference>
<feature type="region of interest" description="Disordered" evidence="6">
    <location>
        <begin position="1"/>
        <end position="55"/>
    </location>
</feature>
<organism evidence="8">
    <name type="scientific">Tanacetum cinerariifolium</name>
    <name type="common">Dalmatian daisy</name>
    <name type="synonym">Chrysanthemum cinerariifolium</name>
    <dbReference type="NCBI Taxonomy" id="118510"/>
    <lineage>
        <taxon>Eukaryota</taxon>
        <taxon>Viridiplantae</taxon>
        <taxon>Streptophyta</taxon>
        <taxon>Embryophyta</taxon>
        <taxon>Tracheophyta</taxon>
        <taxon>Spermatophyta</taxon>
        <taxon>Magnoliopsida</taxon>
        <taxon>eudicotyledons</taxon>
        <taxon>Gunneridae</taxon>
        <taxon>Pentapetalae</taxon>
        <taxon>asterids</taxon>
        <taxon>campanulids</taxon>
        <taxon>Asterales</taxon>
        <taxon>Asteraceae</taxon>
        <taxon>Asteroideae</taxon>
        <taxon>Anthemideae</taxon>
        <taxon>Anthemidinae</taxon>
        <taxon>Tanacetum</taxon>
    </lineage>
</organism>
<keyword evidence="1" id="KW-0645">Protease</keyword>
<accession>A0A699GNS8</accession>
<proteinExistence type="predicted"/>